<evidence type="ECO:0000313" key="1">
    <source>
        <dbReference type="EMBL" id="RJG42467.1"/>
    </source>
</evidence>
<dbReference type="EMBL" id="QZCH01000017">
    <property type="protein sequence ID" value="RJG42467.1"/>
    <property type="molecule type" value="Genomic_DNA"/>
</dbReference>
<protein>
    <submittedName>
        <fullName evidence="1">Glycosyltransferase family 1 protein</fullName>
    </submittedName>
</protein>
<dbReference type="Pfam" id="PF13692">
    <property type="entry name" value="Glyco_trans_1_4"/>
    <property type="match status" value="1"/>
</dbReference>
<reference evidence="1 2" key="1">
    <citation type="submission" date="2018-09" db="EMBL/GenBank/DDBJ databases">
        <authorList>
            <person name="Wang F."/>
        </authorList>
    </citation>
    <scope>NUCLEOTIDE SEQUENCE [LARGE SCALE GENOMIC DNA]</scope>
    <source>
        <strain evidence="1 2">PLHSC7-2</strain>
    </source>
</reference>
<dbReference type="Gene3D" id="3.40.50.2000">
    <property type="entry name" value="Glycogen Phosphorylase B"/>
    <property type="match status" value="1"/>
</dbReference>
<gene>
    <name evidence="1" type="ORF">D1Z90_13420</name>
</gene>
<reference evidence="1 2" key="2">
    <citation type="submission" date="2019-01" db="EMBL/GenBank/DDBJ databases">
        <title>Motilimonas pumilus sp. nov., isolated from the gut of sea cucumber (Apostichopus japonicus).</title>
        <authorList>
            <person name="Wang F.-Q."/>
            <person name="Ren L.-H."/>
            <person name="Lin Y.-W."/>
            <person name="Sun G.-H."/>
            <person name="Du Z.-J."/>
            <person name="Zhao J.-X."/>
            <person name="Liu X.-J."/>
            <person name="Liu L.-J."/>
        </authorList>
    </citation>
    <scope>NUCLEOTIDE SEQUENCE [LARGE SCALE GENOMIC DNA]</scope>
    <source>
        <strain evidence="1 2">PLHSC7-2</strain>
    </source>
</reference>
<sequence>MKAKDMVVFAEDWHGLPSSTQHLIQHLAQERKVIWVNSIGLRKVGLNLTDMRRLWHKLRALLKPNVNTQGAFSKTCPTNMAVMNVLAIPLPSFMWLRHLNAKLIAFQVKHKCQQHGVFKPLLWLSLPSAVDLIGHLNEHKVVYYCGDDFASLAGVDHNIVPQRERALLQQSDLVVSASHFLTAKHQFSCKATCHTLVHGVDFELFIRSQPRPSDLPQDERPIAGFYGSIEKWLNIELLIAVAKALPYWHFVFIGHVKTEVTQLAQLSNVHLLGEKNHRALPQYSQHWTASLLPFVYNRQIQACNPLKLSEYFAAGSPIISTQFNAALRHKSTGLVQFASDTASFIEALLAAEHLKQWPALKPAMQQQVAKQTWQHQADTLNLWLEAL</sequence>
<organism evidence="1 2">
    <name type="scientific">Motilimonas pumila</name>
    <dbReference type="NCBI Taxonomy" id="2303987"/>
    <lineage>
        <taxon>Bacteria</taxon>
        <taxon>Pseudomonadati</taxon>
        <taxon>Pseudomonadota</taxon>
        <taxon>Gammaproteobacteria</taxon>
        <taxon>Alteromonadales</taxon>
        <taxon>Alteromonadales genera incertae sedis</taxon>
        <taxon>Motilimonas</taxon>
    </lineage>
</organism>
<dbReference type="RefSeq" id="WP_119911289.1">
    <property type="nucleotide sequence ID" value="NZ_QZCH01000017.1"/>
</dbReference>
<name>A0A418YD56_9GAMM</name>
<dbReference type="AlphaFoldDB" id="A0A418YD56"/>
<dbReference type="Gene3D" id="3.40.50.11010">
    <property type="match status" value="1"/>
</dbReference>
<dbReference type="PANTHER" id="PTHR12526">
    <property type="entry name" value="GLYCOSYLTRANSFERASE"/>
    <property type="match status" value="1"/>
</dbReference>
<accession>A0A418YD56</accession>
<comment type="caution">
    <text evidence="1">The sequence shown here is derived from an EMBL/GenBank/DDBJ whole genome shotgun (WGS) entry which is preliminary data.</text>
</comment>
<proteinExistence type="predicted"/>
<dbReference type="GO" id="GO:0016740">
    <property type="term" value="F:transferase activity"/>
    <property type="evidence" value="ECO:0007669"/>
    <property type="project" value="UniProtKB-KW"/>
</dbReference>
<evidence type="ECO:0000313" key="2">
    <source>
        <dbReference type="Proteomes" id="UP000283255"/>
    </source>
</evidence>
<keyword evidence="1" id="KW-0808">Transferase</keyword>
<dbReference type="Proteomes" id="UP000283255">
    <property type="component" value="Unassembled WGS sequence"/>
</dbReference>
<keyword evidence="2" id="KW-1185">Reference proteome</keyword>
<dbReference type="OrthoDB" id="9769600at2"/>
<dbReference type="SUPFAM" id="SSF53756">
    <property type="entry name" value="UDP-Glycosyltransferase/glycogen phosphorylase"/>
    <property type="match status" value="1"/>
</dbReference>
<dbReference type="PANTHER" id="PTHR12526:SF630">
    <property type="entry name" value="GLYCOSYLTRANSFERASE"/>
    <property type="match status" value="1"/>
</dbReference>